<organism evidence="4 5">
    <name type="scientific">Solirubrobacter ginsenosidimutans</name>
    <dbReference type="NCBI Taxonomy" id="490573"/>
    <lineage>
        <taxon>Bacteria</taxon>
        <taxon>Bacillati</taxon>
        <taxon>Actinomycetota</taxon>
        <taxon>Thermoleophilia</taxon>
        <taxon>Solirubrobacterales</taxon>
        <taxon>Solirubrobacteraceae</taxon>
        <taxon>Solirubrobacter</taxon>
    </lineage>
</organism>
<keyword evidence="2 4" id="KW-0808">Transferase</keyword>
<evidence type="ECO:0000256" key="1">
    <source>
        <dbReference type="ARBA" id="ARBA00022603"/>
    </source>
</evidence>
<dbReference type="PANTHER" id="PTHR43397:SF1">
    <property type="entry name" value="ERGOTHIONEINE BIOSYNTHESIS PROTEIN 1"/>
    <property type="match status" value="1"/>
</dbReference>
<name>A0A9X3S3P2_9ACTN</name>
<reference evidence="4" key="1">
    <citation type="submission" date="2022-10" db="EMBL/GenBank/DDBJ databases">
        <title>The WGS of Solirubrobacter ginsenosidimutans DSM 21036.</title>
        <authorList>
            <person name="Jiang Z."/>
        </authorList>
    </citation>
    <scope>NUCLEOTIDE SEQUENCE</scope>
    <source>
        <strain evidence="4">DSM 21036</strain>
    </source>
</reference>
<comment type="caution">
    <text evidence="4">The sequence shown here is derived from an EMBL/GenBank/DDBJ whole genome shotgun (WGS) entry which is preliminary data.</text>
</comment>
<gene>
    <name evidence="4" type="primary">egtD</name>
    <name evidence="4" type="ORF">OM076_37115</name>
</gene>
<dbReference type="InterPro" id="IPR029063">
    <property type="entry name" value="SAM-dependent_MTases_sf"/>
</dbReference>
<dbReference type="EC" id="2.1.1.44" evidence="4"/>
<dbReference type="NCBIfam" id="TIGR03438">
    <property type="entry name" value="egtD_ergothio"/>
    <property type="match status" value="1"/>
</dbReference>
<keyword evidence="5" id="KW-1185">Reference proteome</keyword>
<evidence type="ECO:0000313" key="5">
    <source>
        <dbReference type="Proteomes" id="UP001149140"/>
    </source>
</evidence>
<dbReference type="InterPro" id="IPR035094">
    <property type="entry name" value="EgtD"/>
</dbReference>
<dbReference type="Proteomes" id="UP001149140">
    <property type="component" value="Unassembled WGS sequence"/>
</dbReference>
<dbReference type="SUPFAM" id="SSF53335">
    <property type="entry name" value="S-adenosyl-L-methionine-dependent methyltransferases"/>
    <property type="match status" value="1"/>
</dbReference>
<feature type="domain" description="Histidine-specific methyltransferase SAM-dependent" evidence="3">
    <location>
        <begin position="24"/>
        <end position="323"/>
    </location>
</feature>
<evidence type="ECO:0000313" key="4">
    <source>
        <dbReference type="EMBL" id="MDA0165945.1"/>
    </source>
</evidence>
<dbReference type="Pfam" id="PF10017">
    <property type="entry name" value="Methyltransf_33"/>
    <property type="match status" value="1"/>
</dbReference>
<sequence>MNTALGDIEIVSRLGADERTLAFDVLDGLTRPFKEIPPKHFYDTEGSRLFEQIMSLPEYYPTRTERAILEANAAALIEETHAAELVELGSGVPTKTLLLLDAMRDAETLDRYVPFDVSEVVLLESAKLLVERYPGIRVFGVVGDFERHLDALPEAEGPRVIVFLGGTIGNFLPGTRRRFLQSLAAELRPEDRILLGTDLVKDPAVLEAAYNDAAGVTAAFNRNILAVLNRELDADFDLDAFEHVAFYDREQEWIEMRLRAVRPMDVHVRKLGLDVHFANREELRTEISAKFTRERLEADLHAAGLVLDRFMTDEDELFALSLIGAAPTR</sequence>
<proteinExistence type="predicted"/>
<dbReference type="PANTHER" id="PTHR43397">
    <property type="entry name" value="ERGOTHIONEINE BIOSYNTHESIS PROTEIN 1"/>
    <property type="match status" value="1"/>
</dbReference>
<keyword evidence="1 4" id="KW-0489">Methyltransferase</keyword>
<dbReference type="PIRSF" id="PIRSF018005">
    <property type="entry name" value="UCP018005"/>
    <property type="match status" value="1"/>
</dbReference>
<dbReference type="RefSeq" id="WP_270045205.1">
    <property type="nucleotide sequence ID" value="NZ_JAPDOD010000055.1"/>
</dbReference>
<dbReference type="EMBL" id="JAPDOD010000055">
    <property type="protein sequence ID" value="MDA0165945.1"/>
    <property type="molecule type" value="Genomic_DNA"/>
</dbReference>
<dbReference type="GO" id="GO:0032259">
    <property type="term" value="P:methylation"/>
    <property type="evidence" value="ECO:0007669"/>
    <property type="project" value="UniProtKB-KW"/>
</dbReference>
<accession>A0A9X3S3P2</accession>
<dbReference type="Gene3D" id="3.40.50.150">
    <property type="entry name" value="Vaccinia Virus protein VP39"/>
    <property type="match status" value="1"/>
</dbReference>
<dbReference type="InterPro" id="IPR017804">
    <property type="entry name" value="MeTrfase_EgtD-like"/>
</dbReference>
<dbReference type="InterPro" id="IPR051128">
    <property type="entry name" value="EgtD_Methyltrsf_superfamily"/>
</dbReference>
<evidence type="ECO:0000256" key="2">
    <source>
        <dbReference type="ARBA" id="ARBA00022679"/>
    </source>
</evidence>
<evidence type="ECO:0000259" key="3">
    <source>
        <dbReference type="Pfam" id="PF10017"/>
    </source>
</evidence>
<dbReference type="GO" id="GO:0052706">
    <property type="term" value="F:L-histidine N(alpha)-methyltransferase activity"/>
    <property type="evidence" value="ECO:0007669"/>
    <property type="project" value="UniProtKB-EC"/>
</dbReference>
<dbReference type="AlphaFoldDB" id="A0A9X3S3P2"/>
<protein>
    <submittedName>
        <fullName evidence="4">L-histidine N(Alpha)-methyltransferase</fullName>
        <ecNumber evidence="4">2.1.1.44</ecNumber>
    </submittedName>
</protein>
<dbReference type="InterPro" id="IPR019257">
    <property type="entry name" value="MeTrfase_dom"/>
</dbReference>